<proteinExistence type="predicted"/>
<feature type="compositionally biased region" description="Basic and acidic residues" evidence="1">
    <location>
        <begin position="616"/>
        <end position="632"/>
    </location>
</feature>
<evidence type="ECO:0000313" key="2">
    <source>
        <dbReference type="EMBL" id="PVD32005.1"/>
    </source>
</evidence>
<evidence type="ECO:0000256" key="1">
    <source>
        <dbReference type="SAM" id="MobiDB-lite"/>
    </source>
</evidence>
<feature type="compositionally biased region" description="Polar residues" evidence="1">
    <location>
        <begin position="22"/>
        <end position="36"/>
    </location>
</feature>
<feature type="region of interest" description="Disordered" evidence="1">
    <location>
        <begin position="1"/>
        <end position="61"/>
    </location>
</feature>
<protein>
    <submittedName>
        <fullName evidence="2">Uncharacterized protein</fullName>
    </submittedName>
</protein>
<feature type="region of interest" description="Disordered" evidence="1">
    <location>
        <begin position="302"/>
        <end position="321"/>
    </location>
</feature>
<feature type="region of interest" description="Disordered" evidence="1">
    <location>
        <begin position="81"/>
        <end position="118"/>
    </location>
</feature>
<evidence type="ECO:0000313" key="3">
    <source>
        <dbReference type="Proteomes" id="UP000245119"/>
    </source>
</evidence>
<dbReference type="EMBL" id="PZQS01000004">
    <property type="protein sequence ID" value="PVD32005.1"/>
    <property type="molecule type" value="Genomic_DNA"/>
</dbReference>
<organism evidence="2 3">
    <name type="scientific">Pomacea canaliculata</name>
    <name type="common">Golden apple snail</name>
    <dbReference type="NCBI Taxonomy" id="400727"/>
    <lineage>
        <taxon>Eukaryota</taxon>
        <taxon>Metazoa</taxon>
        <taxon>Spiralia</taxon>
        <taxon>Lophotrochozoa</taxon>
        <taxon>Mollusca</taxon>
        <taxon>Gastropoda</taxon>
        <taxon>Caenogastropoda</taxon>
        <taxon>Architaenioglossa</taxon>
        <taxon>Ampullarioidea</taxon>
        <taxon>Ampullariidae</taxon>
        <taxon>Pomacea</taxon>
    </lineage>
</organism>
<name>A0A2T7PF07_POMCA</name>
<accession>A0A2T7PF07</accession>
<feature type="region of interest" description="Disordered" evidence="1">
    <location>
        <begin position="230"/>
        <end position="258"/>
    </location>
</feature>
<feature type="compositionally biased region" description="Low complexity" evidence="1">
    <location>
        <begin position="37"/>
        <end position="50"/>
    </location>
</feature>
<feature type="region of interest" description="Disordered" evidence="1">
    <location>
        <begin position="172"/>
        <end position="195"/>
    </location>
</feature>
<reference evidence="2 3" key="1">
    <citation type="submission" date="2018-04" db="EMBL/GenBank/DDBJ databases">
        <title>The genome of golden apple snail Pomacea canaliculata provides insight into stress tolerance and invasive adaptation.</title>
        <authorList>
            <person name="Liu C."/>
            <person name="Liu B."/>
            <person name="Ren Y."/>
            <person name="Zhang Y."/>
            <person name="Wang H."/>
            <person name="Li S."/>
            <person name="Jiang F."/>
            <person name="Yin L."/>
            <person name="Zhang G."/>
            <person name="Qian W."/>
            <person name="Fan W."/>
        </authorList>
    </citation>
    <scope>NUCLEOTIDE SEQUENCE [LARGE SCALE GENOMIC DNA]</scope>
    <source>
        <strain evidence="2">SZHN2017</strain>
        <tissue evidence="2">Muscle</tissue>
    </source>
</reference>
<keyword evidence="3" id="KW-1185">Reference proteome</keyword>
<feature type="region of interest" description="Disordered" evidence="1">
    <location>
        <begin position="511"/>
        <end position="535"/>
    </location>
</feature>
<gene>
    <name evidence="2" type="ORF">C0Q70_07431</name>
</gene>
<dbReference type="Proteomes" id="UP000245119">
    <property type="component" value="Linkage Group LG4"/>
</dbReference>
<sequence>MKLRELVANSLPRVRGKKKKSQQVPGSTSTPKTNNVASSASSSSKKQLSSPTAIEPDGNGNWFPVAESRFSFWDRLLGKESSTKVPSRRHREQNSGFHDQENGQEQQRLDDSASSSSALGLGSPDYSSDLLNSSLAFPWRKRLSTNVAICPPPGLSHVWILVWSRVSGRSHAGGADFQRTEGTTEPFADSNQPVAPLASPQPLQCTQPFFPLLLLPLIVLLPLSFTSDNVSPLTSPSEHVPRSAPQQSRRRRHRPHHSEVRAAAFVASLPTYSSAECEQYYSTLDSGIGEVLHFQDHIHYDVKDNSRNDNNTGFSRKSDSKRWNRQWDLDSSSYNNLNTIHSTSTPSGLQQTKVIRRSQQLPGEYGAIIRRNSYGCEFETPLSPAVGNRNSKAWDSDSQEDNALSPSVSICALTSNIEQLAHNISYEYEDTREVALATHIDGSCRPQMKDRPVPDKDFSMEPSYSCKGGQSMHDRVVMESSDPNTSGVCGVERPARSVTRGLRDLLGGTARTADVAVQTDFEDDDDEEEEDDPENDEINVLTNSELEWLTNASDGATEGDRIIEDEDDAATIAAEAHDMDNKFWLMPDCMQDSTDTGYSSLSRECHNEIEDDDVASDIKEPDEPPVSRDRDTPVSTEAFDLSMAGLQGIELSLHSNLFPRNL</sequence>
<feature type="compositionally biased region" description="Acidic residues" evidence="1">
    <location>
        <begin position="520"/>
        <end position="535"/>
    </location>
</feature>
<dbReference type="AlphaFoldDB" id="A0A2T7PF07"/>
<feature type="region of interest" description="Disordered" evidence="1">
    <location>
        <begin position="609"/>
        <end position="633"/>
    </location>
</feature>
<comment type="caution">
    <text evidence="2">The sequence shown here is derived from an EMBL/GenBank/DDBJ whole genome shotgun (WGS) entry which is preliminary data.</text>
</comment>